<evidence type="ECO:0000313" key="10">
    <source>
        <dbReference type="Proteomes" id="UP000001593"/>
    </source>
</evidence>
<keyword evidence="2 7" id="KW-0812">Transmembrane</keyword>
<dbReference type="InterPro" id="IPR045014">
    <property type="entry name" value="TM41A/B"/>
</dbReference>
<evidence type="ECO:0000313" key="9">
    <source>
        <dbReference type="EMBL" id="EDO48921.1"/>
    </source>
</evidence>
<gene>
    <name evidence="9" type="ORF">NEMVEDRAFT_v1g236357</name>
</gene>
<keyword evidence="3" id="KW-0732">Signal</keyword>
<dbReference type="KEGG" id="nve:5521187"/>
<dbReference type="InParanoid" id="A7RHV7"/>
<feature type="domain" description="VTT" evidence="8">
    <location>
        <begin position="103"/>
        <end position="222"/>
    </location>
</feature>
<dbReference type="PhylomeDB" id="A7RHV7"/>
<keyword evidence="4 7" id="KW-1133">Transmembrane helix</keyword>
<dbReference type="OMA" id="DNRDCLF"/>
<dbReference type="AlphaFoldDB" id="A7RHV7"/>
<dbReference type="EMBL" id="DS469511">
    <property type="protein sequence ID" value="EDO48921.1"/>
    <property type="molecule type" value="Genomic_DNA"/>
</dbReference>
<evidence type="ECO:0000256" key="1">
    <source>
        <dbReference type="ARBA" id="ARBA00004141"/>
    </source>
</evidence>
<feature type="transmembrane region" description="Helical" evidence="7">
    <location>
        <begin position="127"/>
        <end position="145"/>
    </location>
</feature>
<dbReference type="eggNOG" id="KOG3140">
    <property type="taxonomic scope" value="Eukaryota"/>
</dbReference>
<feature type="transmembrane region" description="Helical" evidence="7">
    <location>
        <begin position="171"/>
        <end position="191"/>
    </location>
</feature>
<evidence type="ECO:0000256" key="4">
    <source>
        <dbReference type="ARBA" id="ARBA00022989"/>
    </source>
</evidence>
<proteinExistence type="inferred from homology"/>
<accession>A7RHV7</accession>
<comment type="subcellular location">
    <subcellularLocation>
        <location evidence="1">Membrane</location>
        <topology evidence="1">Multi-pass membrane protein</topology>
    </subcellularLocation>
</comment>
<dbReference type="STRING" id="45351.A7RHV7"/>
<keyword evidence="10" id="KW-1185">Reference proteome</keyword>
<evidence type="ECO:0000256" key="6">
    <source>
        <dbReference type="ARBA" id="ARBA00025797"/>
    </source>
</evidence>
<dbReference type="InterPro" id="IPR032816">
    <property type="entry name" value="VTT_dom"/>
</dbReference>
<feature type="transmembrane region" description="Helical" evidence="7">
    <location>
        <begin position="203"/>
        <end position="228"/>
    </location>
</feature>
<evidence type="ECO:0000256" key="7">
    <source>
        <dbReference type="SAM" id="Phobius"/>
    </source>
</evidence>
<evidence type="ECO:0000256" key="5">
    <source>
        <dbReference type="ARBA" id="ARBA00023136"/>
    </source>
</evidence>
<dbReference type="OrthoDB" id="3364966at2759"/>
<keyword evidence="5 7" id="KW-0472">Membrane</keyword>
<dbReference type="Proteomes" id="UP000001593">
    <property type="component" value="Unassembled WGS sequence"/>
</dbReference>
<feature type="transmembrane region" description="Helical" evidence="7">
    <location>
        <begin position="12"/>
        <end position="31"/>
    </location>
</feature>
<feature type="transmembrane region" description="Helical" evidence="7">
    <location>
        <begin position="234"/>
        <end position="257"/>
    </location>
</feature>
<sequence>MADTTKRSVKTVLCVLCVLAIFSLASLYLYFLSKWLPPLAREMVSEDDLNSNTTNQRAELYFPSSIEELKALASILKMYKKENSGYVALLFCSAYLYKQTFAIPGSVFMNILAGAIFGIWKAFPLTCFLTACGASCCYLLSRTFGRSLLVQYFPERVAALQAKVHENLDRLFFFLLFLRLFPMSPNWFLNMTSPILDVPLPQFFVSVFIGLMPYNFLCCQTGCLLSQLKSLNDLFTASVMFKLAAMAFVAMVPGLVVKRLHKQHNKTK</sequence>
<evidence type="ECO:0000259" key="8">
    <source>
        <dbReference type="Pfam" id="PF09335"/>
    </source>
</evidence>
<reference evidence="9 10" key="1">
    <citation type="journal article" date="2007" name="Science">
        <title>Sea anemone genome reveals ancestral eumetazoan gene repertoire and genomic organization.</title>
        <authorList>
            <person name="Putnam N.H."/>
            <person name="Srivastava M."/>
            <person name="Hellsten U."/>
            <person name="Dirks B."/>
            <person name="Chapman J."/>
            <person name="Salamov A."/>
            <person name="Terry A."/>
            <person name="Shapiro H."/>
            <person name="Lindquist E."/>
            <person name="Kapitonov V.V."/>
            <person name="Jurka J."/>
            <person name="Genikhovich G."/>
            <person name="Grigoriev I.V."/>
            <person name="Lucas S.M."/>
            <person name="Steele R.E."/>
            <person name="Finnerty J.R."/>
            <person name="Technau U."/>
            <person name="Martindale M.Q."/>
            <person name="Rokhsar D.S."/>
        </authorList>
    </citation>
    <scope>NUCLEOTIDE SEQUENCE [LARGE SCALE GENOMIC DNA]</scope>
    <source>
        <strain evidence="10">CH2 X CH6</strain>
    </source>
</reference>
<evidence type="ECO:0000256" key="3">
    <source>
        <dbReference type="ARBA" id="ARBA00022729"/>
    </source>
</evidence>
<dbReference type="HOGENOM" id="CLU_038944_0_2_1"/>
<name>A7RHV7_NEMVE</name>
<dbReference type="GO" id="GO:0016020">
    <property type="term" value="C:membrane"/>
    <property type="evidence" value="ECO:0007669"/>
    <property type="project" value="UniProtKB-SubCell"/>
</dbReference>
<dbReference type="Pfam" id="PF09335">
    <property type="entry name" value="VTT_dom"/>
    <property type="match status" value="1"/>
</dbReference>
<evidence type="ECO:0000256" key="2">
    <source>
        <dbReference type="ARBA" id="ARBA00022692"/>
    </source>
</evidence>
<protein>
    <recommendedName>
        <fullName evidence="8">VTT domain-containing protein</fullName>
    </recommendedName>
</protein>
<feature type="transmembrane region" description="Helical" evidence="7">
    <location>
        <begin position="101"/>
        <end position="120"/>
    </location>
</feature>
<dbReference type="PANTHER" id="PTHR43220:SF21">
    <property type="entry name" value="TRANSMEMBRANE PROTEIN 41A"/>
    <property type="match status" value="1"/>
</dbReference>
<comment type="similarity">
    <text evidence="6">Belongs to the TMEM41 family.</text>
</comment>
<dbReference type="PANTHER" id="PTHR43220">
    <property type="match status" value="1"/>
</dbReference>
<organism evidence="9 10">
    <name type="scientific">Nematostella vectensis</name>
    <name type="common">Starlet sea anemone</name>
    <dbReference type="NCBI Taxonomy" id="45351"/>
    <lineage>
        <taxon>Eukaryota</taxon>
        <taxon>Metazoa</taxon>
        <taxon>Cnidaria</taxon>
        <taxon>Anthozoa</taxon>
        <taxon>Hexacorallia</taxon>
        <taxon>Actiniaria</taxon>
        <taxon>Edwardsiidae</taxon>
        <taxon>Nematostella</taxon>
    </lineage>
</organism>